<sequence length="87" mass="10535">MDNPFYIIPTLSRTADITNPYVQKRKRKFTKVRFPLNYKKKKRISCKKLMLSIFLDILLSHYLYVFFHIIGNRFNICTYDNLYTCVT</sequence>
<dbReference type="EMBL" id="VKQN01000025">
    <property type="protein sequence ID" value="MDR4178626.1"/>
    <property type="molecule type" value="Genomic_DNA"/>
</dbReference>
<dbReference type="EMBL" id="CP020002">
    <property type="protein sequence ID" value="AQY36958.1"/>
    <property type="molecule type" value="Genomic_DNA"/>
</dbReference>
<evidence type="ECO:0000313" key="3">
    <source>
        <dbReference type="EMBL" id="MDR4178626.1"/>
    </source>
</evidence>
<accession>A0A9W3XGT3</accession>
<dbReference type="Proteomes" id="UP000191057">
    <property type="component" value="Chromosome"/>
</dbReference>
<evidence type="ECO:0000313" key="2">
    <source>
        <dbReference type="EMBL" id="AQY36958.1"/>
    </source>
</evidence>
<proteinExistence type="predicted"/>
<reference evidence="2 4" key="1">
    <citation type="submission" date="2017-03" db="EMBL/GenBank/DDBJ databases">
        <title>Complete genome sequence of Bacillus thuringiensis L-7601, a novel melanin producing strain.</title>
        <authorList>
            <person name="Cai J."/>
            <person name="Cao Z."/>
            <person name="Tan T."/>
        </authorList>
    </citation>
    <scope>NUCLEOTIDE SEQUENCE [LARGE SCALE GENOMIC DNA]</scope>
    <source>
        <strain evidence="2 4">L-7601</strain>
    </source>
</reference>
<protein>
    <submittedName>
        <fullName evidence="2">Uncharacterized protein</fullName>
    </submittedName>
</protein>
<evidence type="ECO:0000313" key="4">
    <source>
        <dbReference type="Proteomes" id="UP000191057"/>
    </source>
</evidence>
<keyword evidence="1" id="KW-1133">Transmembrane helix</keyword>
<keyword evidence="1" id="KW-0472">Membrane</keyword>
<gene>
    <name evidence="2" type="ORF">B4918_02505</name>
    <name evidence="3" type="ORF">FO599_21505</name>
</gene>
<feature type="transmembrane region" description="Helical" evidence="1">
    <location>
        <begin position="49"/>
        <end position="70"/>
    </location>
</feature>
<organism evidence="2 4">
    <name type="scientific">Bacillus thuringiensis</name>
    <dbReference type="NCBI Taxonomy" id="1428"/>
    <lineage>
        <taxon>Bacteria</taxon>
        <taxon>Bacillati</taxon>
        <taxon>Bacillota</taxon>
        <taxon>Bacilli</taxon>
        <taxon>Bacillales</taxon>
        <taxon>Bacillaceae</taxon>
        <taxon>Bacillus</taxon>
        <taxon>Bacillus cereus group</taxon>
    </lineage>
</organism>
<dbReference type="Proteomes" id="UP001181533">
    <property type="component" value="Unassembled WGS sequence"/>
</dbReference>
<name>A0A9W3XGT3_BACTU</name>
<keyword evidence="1" id="KW-0812">Transmembrane</keyword>
<reference evidence="3" key="2">
    <citation type="submission" date="2019-07" db="EMBL/GenBank/DDBJ databases">
        <title>Phylogenomic Reclassification of ATCC Bacillus Strains and Various Taxa within the Genus Bacillus.</title>
        <authorList>
            <person name="Riojas M.A."/>
            <person name="Frank A.M."/>
            <person name="Fenn S.L."/>
            <person name="King S.P."/>
            <person name="Brower S.M."/>
            <person name="Hazbon M.H."/>
        </authorList>
    </citation>
    <scope>NUCLEOTIDE SEQUENCE</scope>
    <source>
        <strain evidence="3">ATCC 35646</strain>
    </source>
</reference>
<dbReference type="AlphaFoldDB" id="A0A9W3XGT3"/>
<evidence type="ECO:0000256" key="1">
    <source>
        <dbReference type="SAM" id="Phobius"/>
    </source>
</evidence>